<keyword evidence="3" id="KW-1185">Reference proteome</keyword>
<feature type="transmembrane region" description="Helical" evidence="1">
    <location>
        <begin position="275"/>
        <end position="300"/>
    </location>
</feature>
<dbReference type="RefSeq" id="XP_056043780.1">
    <property type="nucleotide sequence ID" value="XM_056190333.1"/>
</dbReference>
<keyword evidence="1" id="KW-0472">Membrane</keyword>
<evidence type="ECO:0000313" key="2">
    <source>
        <dbReference type="EMBL" id="KAJ8100330.1"/>
    </source>
</evidence>
<dbReference type="EMBL" id="JARPMG010000005">
    <property type="protein sequence ID" value="KAJ8100330.1"/>
    <property type="molecule type" value="Genomic_DNA"/>
</dbReference>
<dbReference type="Proteomes" id="UP001217417">
    <property type="component" value="Unassembled WGS sequence"/>
</dbReference>
<keyword evidence="1" id="KW-1133">Transmembrane helix</keyword>
<evidence type="ECO:0000256" key="1">
    <source>
        <dbReference type="SAM" id="Phobius"/>
    </source>
</evidence>
<gene>
    <name evidence="2" type="ORF">POJ06DRAFT_290217</name>
</gene>
<proteinExistence type="predicted"/>
<organism evidence="2 3">
    <name type="scientific">Lipomyces tetrasporus</name>
    <dbReference type="NCBI Taxonomy" id="54092"/>
    <lineage>
        <taxon>Eukaryota</taxon>
        <taxon>Fungi</taxon>
        <taxon>Dikarya</taxon>
        <taxon>Ascomycota</taxon>
        <taxon>Saccharomycotina</taxon>
        <taxon>Lipomycetes</taxon>
        <taxon>Lipomycetales</taxon>
        <taxon>Lipomycetaceae</taxon>
        <taxon>Lipomyces</taxon>
    </lineage>
</organism>
<dbReference type="AlphaFoldDB" id="A0AAD7VTN1"/>
<feature type="transmembrane region" description="Helical" evidence="1">
    <location>
        <begin position="205"/>
        <end position="225"/>
    </location>
</feature>
<reference evidence="2" key="1">
    <citation type="submission" date="2023-03" db="EMBL/GenBank/DDBJ databases">
        <title>Near-Complete genome sequence of Lipomyces tetrasporous NRRL Y-64009, an oleaginous yeast capable of growing on lignocellulosic hydrolysates.</title>
        <authorList>
            <consortium name="Lawrence Berkeley National Laboratory"/>
            <person name="Jagtap S.S."/>
            <person name="Liu J.-J."/>
            <person name="Walukiewicz H.E."/>
            <person name="Pangilinan J."/>
            <person name="Lipzen A."/>
            <person name="Ahrendt S."/>
            <person name="Koriabine M."/>
            <person name="Cobaugh K."/>
            <person name="Salamov A."/>
            <person name="Yoshinaga Y."/>
            <person name="Ng V."/>
            <person name="Daum C."/>
            <person name="Grigoriev I.V."/>
            <person name="Slininger P.J."/>
            <person name="Dien B.S."/>
            <person name="Jin Y.-S."/>
            <person name="Rao C.V."/>
        </authorList>
    </citation>
    <scope>NUCLEOTIDE SEQUENCE</scope>
    <source>
        <strain evidence="2">NRRL Y-64009</strain>
    </source>
</reference>
<dbReference type="GeneID" id="80885499"/>
<accession>A0AAD7VTN1</accession>
<name>A0AAD7VTN1_9ASCO</name>
<sequence length="362" mass="39663">MIPRRLATIGANCSDLICRVASVTSGELARNRLALRSLNNRWSFHSVGYRYRLLDNDQSTMRHYATAPNNSRMNQSGSMKHVSNAASKVTNRAEKKSVSDVTKETVTAEDGEKYEVIKVETKVQLTEILKKLPQETQVMGSKGSTSISELLQRANQGKPAVGAAASAGGTPVNLSEQIEQNLISKRLKKLEGEEKEEPKLPRKGLGAGFAIVAILTIVQGVHTFAPEDWDQRFAVTIPESPLGATVKLNPIAMIFNVFSPANASEWVLNTFVGFYTFRVLAIVFGNPVTVALGILAGAWANRTMLYEAEKLYVKIIEKETSDGGIVEEKVKYCKGLDKATSNTTFIFSLGMSYYCLLVLSGF</sequence>
<comment type="caution">
    <text evidence="2">The sequence shown here is derived from an EMBL/GenBank/DDBJ whole genome shotgun (WGS) entry which is preliminary data.</text>
</comment>
<evidence type="ECO:0000313" key="3">
    <source>
        <dbReference type="Proteomes" id="UP001217417"/>
    </source>
</evidence>
<keyword evidence="1" id="KW-0812">Transmembrane</keyword>
<protein>
    <submittedName>
        <fullName evidence="2">Uncharacterized protein</fullName>
    </submittedName>
</protein>